<proteinExistence type="predicted"/>
<organism evidence="1 2">
    <name type="scientific">Candidatus Neoehrlichia procyonis str. RAC413</name>
    <dbReference type="NCBI Taxonomy" id="1359163"/>
    <lineage>
        <taxon>Bacteria</taxon>
        <taxon>Pseudomonadati</taxon>
        <taxon>Pseudomonadota</taxon>
        <taxon>Alphaproteobacteria</taxon>
        <taxon>Rickettsiales</taxon>
        <taxon>Anaplasmataceae</taxon>
        <taxon>Candidatus Neoehrlichia</taxon>
    </lineage>
</organism>
<accession>A0A0F3NMX0</accession>
<evidence type="ECO:0000313" key="2">
    <source>
        <dbReference type="Proteomes" id="UP000033562"/>
    </source>
</evidence>
<name>A0A0F3NMX0_9RICK</name>
<comment type="caution">
    <text evidence="1">The sequence shown here is derived from an EMBL/GenBank/DDBJ whole genome shotgun (WGS) entry which is preliminary data.</text>
</comment>
<keyword evidence="2" id="KW-1185">Reference proteome</keyword>
<sequence length="116" mass="13237">MNINGLFYIEVYQCNHVSNNSVIYGGKVKLINNANMATFSQILWILGGLGAFEFFEGNIKHINQLYSMQISIGEIVKYDYSDLQVKKIDEKNNTIIFEGIEAKRASIKIMLQKLIL</sequence>
<protein>
    <submittedName>
        <fullName evidence="1">Uncharacterized protein</fullName>
    </submittedName>
</protein>
<dbReference type="Proteomes" id="UP000033562">
    <property type="component" value="Unassembled WGS sequence"/>
</dbReference>
<dbReference type="RefSeq" id="WP_045809125.1">
    <property type="nucleotide sequence ID" value="NZ_LANX01000001.1"/>
</dbReference>
<gene>
    <name evidence="1" type="ORF">NLO413_0797</name>
</gene>
<evidence type="ECO:0000313" key="1">
    <source>
        <dbReference type="EMBL" id="KJV69405.1"/>
    </source>
</evidence>
<dbReference type="AlphaFoldDB" id="A0A0F3NMX0"/>
<dbReference type="EMBL" id="LANX01000001">
    <property type="protein sequence ID" value="KJV69405.1"/>
    <property type="molecule type" value="Genomic_DNA"/>
</dbReference>
<reference evidence="1 2" key="1">
    <citation type="submission" date="2015-02" db="EMBL/GenBank/DDBJ databases">
        <title>Genome Sequencing of Rickettsiales.</title>
        <authorList>
            <person name="Daugherty S.C."/>
            <person name="Su Q."/>
            <person name="Abolude K."/>
            <person name="Beier-Sexton M."/>
            <person name="Carlyon J.A."/>
            <person name="Carter R."/>
            <person name="Day N.P."/>
            <person name="Dumler S.J."/>
            <person name="Dyachenko V."/>
            <person name="Godinez A."/>
            <person name="Kurtti T.J."/>
            <person name="Lichay M."/>
            <person name="Mullins K.E."/>
            <person name="Ott S."/>
            <person name="Pappas-Brown V."/>
            <person name="Paris D.H."/>
            <person name="Patel P."/>
            <person name="Richards A.L."/>
            <person name="Sadzewicz L."/>
            <person name="Sears K."/>
            <person name="Seidman D."/>
            <person name="Sengamalay N."/>
            <person name="Stenos J."/>
            <person name="Tallon L.J."/>
            <person name="Vincent G."/>
            <person name="Fraser C.M."/>
            <person name="Munderloh U."/>
            <person name="Dunning-Hotopp J.C."/>
        </authorList>
    </citation>
    <scope>NUCLEOTIDE SEQUENCE [LARGE SCALE GENOMIC DNA]</scope>
    <source>
        <strain evidence="1 2">RAC413</strain>
    </source>
</reference>